<dbReference type="InterPro" id="IPR001387">
    <property type="entry name" value="Cro/C1-type_HTH"/>
</dbReference>
<organism evidence="2 3">
    <name type="scientific">Kutzneria buriramensis</name>
    <dbReference type="NCBI Taxonomy" id="1045776"/>
    <lineage>
        <taxon>Bacteria</taxon>
        <taxon>Bacillati</taxon>
        <taxon>Actinomycetota</taxon>
        <taxon>Actinomycetes</taxon>
        <taxon>Pseudonocardiales</taxon>
        <taxon>Pseudonocardiaceae</taxon>
        <taxon>Kutzneria</taxon>
    </lineage>
</organism>
<feature type="domain" description="HTH cro/C1-type" evidence="1">
    <location>
        <begin position="38"/>
        <end position="73"/>
    </location>
</feature>
<dbReference type="GO" id="GO:0003677">
    <property type="term" value="F:DNA binding"/>
    <property type="evidence" value="ECO:0007669"/>
    <property type="project" value="InterPro"/>
</dbReference>
<reference evidence="2 3" key="1">
    <citation type="submission" date="2018-08" db="EMBL/GenBank/DDBJ databases">
        <title>Genomic Encyclopedia of Archaeal and Bacterial Type Strains, Phase II (KMG-II): from individual species to whole genera.</title>
        <authorList>
            <person name="Goeker M."/>
        </authorList>
    </citation>
    <scope>NUCLEOTIDE SEQUENCE [LARGE SCALE GENOMIC DNA]</scope>
    <source>
        <strain evidence="2 3">DSM 45791</strain>
    </source>
</reference>
<dbReference type="Pfam" id="PF01381">
    <property type="entry name" value="HTH_3"/>
    <property type="match status" value="1"/>
</dbReference>
<dbReference type="SUPFAM" id="SSF47413">
    <property type="entry name" value="lambda repressor-like DNA-binding domains"/>
    <property type="match status" value="1"/>
</dbReference>
<protein>
    <submittedName>
        <fullName evidence="2">Helix-turn-helix protein</fullName>
    </submittedName>
</protein>
<dbReference type="AlphaFoldDB" id="A0A3E0G8E8"/>
<sequence>MLATRLDSLFRFSMPGNRHWTNDEVAEAIKQTDPELRVSGSYLSALRKGRRTRPSPELQAALAKFFGVSPAYFVDAEYAEQVDCQLALLDQLRQAGVQGIALRAIGLPQDSLEAITAVLDQIRRQRGLPPVDDENDQ</sequence>
<gene>
    <name evidence="2" type="ORF">BCF44_13751</name>
</gene>
<accession>A0A3E0G8E8</accession>
<comment type="caution">
    <text evidence="2">The sequence shown here is derived from an EMBL/GenBank/DDBJ whole genome shotgun (WGS) entry which is preliminary data.</text>
</comment>
<dbReference type="PROSITE" id="PS50943">
    <property type="entry name" value="HTH_CROC1"/>
    <property type="match status" value="1"/>
</dbReference>
<dbReference type="CDD" id="cd00093">
    <property type="entry name" value="HTH_XRE"/>
    <property type="match status" value="1"/>
</dbReference>
<dbReference type="Proteomes" id="UP000256269">
    <property type="component" value="Unassembled WGS sequence"/>
</dbReference>
<name>A0A3E0G8E8_9PSEU</name>
<proteinExistence type="predicted"/>
<dbReference type="Gene3D" id="1.10.260.40">
    <property type="entry name" value="lambda repressor-like DNA-binding domains"/>
    <property type="match status" value="1"/>
</dbReference>
<dbReference type="EMBL" id="QUNO01000037">
    <property type="protein sequence ID" value="REH18164.1"/>
    <property type="molecule type" value="Genomic_DNA"/>
</dbReference>
<evidence type="ECO:0000313" key="2">
    <source>
        <dbReference type="EMBL" id="REH18164.1"/>
    </source>
</evidence>
<keyword evidence="3" id="KW-1185">Reference proteome</keyword>
<evidence type="ECO:0000313" key="3">
    <source>
        <dbReference type="Proteomes" id="UP000256269"/>
    </source>
</evidence>
<evidence type="ECO:0000259" key="1">
    <source>
        <dbReference type="PROSITE" id="PS50943"/>
    </source>
</evidence>
<dbReference type="InterPro" id="IPR010982">
    <property type="entry name" value="Lambda_DNA-bd_dom_sf"/>
</dbReference>